<protein>
    <submittedName>
        <fullName evidence="2">Uncharacterized protein</fullName>
    </submittedName>
</protein>
<dbReference type="EMBL" id="KZ852088">
    <property type="protein sequence ID" value="RDH27531.1"/>
    <property type="molecule type" value="Genomic_DNA"/>
</dbReference>
<sequence>MENTSTDQANMEQSLTDSLEAILKQLLEGQKRQEKIQEQQALQIGALQAAARETATTPLSTPQPPTALTPAQSELATEVTPLATVANVVAQQRPRRRPKDPKPFSGKKSELKSFRLEAENVLATDEEAIGDATDQLRTVYSWLEGKPKSSATSYVSASMQRGIDSRTYSSESWFPYV</sequence>
<dbReference type="AlphaFoldDB" id="A0A3F3PKS0"/>
<evidence type="ECO:0000313" key="2">
    <source>
        <dbReference type="EMBL" id="RDH27531.1"/>
    </source>
</evidence>
<name>A0A3F3PKS0_9EURO</name>
<keyword evidence="3" id="KW-1185">Reference proteome</keyword>
<dbReference type="Proteomes" id="UP000253729">
    <property type="component" value="Unassembled WGS sequence"/>
</dbReference>
<organism evidence="2 3">
    <name type="scientific">Aspergillus welwitschiae</name>
    <dbReference type="NCBI Taxonomy" id="1341132"/>
    <lineage>
        <taxon>Eukaryota</taxon>
        <taxon>Fungi</taxon>
        <taxon>Dikarya</taxon>
        <taxon>Ascomycota</taxon>
        <taxon>Pezizomycotina</taxon>
        <taxon>Eurotiomycetes</taxon>
        <taxon>Eurotiomycetidae</taxon>
        <taxon>Eurotiales</taxon>
        <taxon>Aspergillaceae</taxon>
        <taxon>Aspergillus</taxon>
        <taxon>Aspergillus subgen. Circumdati</taxon>
    </lineage>
</organism>
<dbReference type="GeneID" id="38136530"/>
<accession>A0A3F3PKS0</accession>
<dbReference type="RefSeq" id="XP_026620553.1">
    <property type="nucleotide sequence ID" value="XM_026768174.1"/>
</dbReference>
<feature type="region of interest" description="Disordered" evidence="1">
    <location>
        <begin position="87"/>
        <end position="110"/>
    </location>
</feature>
<feature type="compositionally biased region" description="Low complexity" evidence="1">
    <location>
        <begin position="51"/>
        <end position="60"/>
    </location>
</feature>
<reference evidence="2 3" key="1">
    <citation type="submission" date="2018-07" db="EMBL/GenBank/DDBJ databases">
        <title>The genomes of Aspergillus section Nigri reveals drivers in fungal speciation.</title>
        <authorList>
            <consortium name="DOE Joint Genome Institute"/>
            <person name="Vesth T.C."/>
            <person name="Nybo J."/>
            <person name="Theobald S."/>
            <person name="Brandl J."/>
            <person name="Frisvad J.C."/>
            <person name="Nielsen K.F."/>
            <person name="Lyhne E.K."/>
            <person name="Kogle M.E."/>
            <person name="Kuo A."/>
            <person name="Riley R."/>
            <person name="Clum A."/>
            <person name="Nolan M."/>
            <person name="Lipzen A."/>
            <person name="Salamov A."/>
            <person name="Henrissat B."/>
            <person name="Wiebenga A."/>
            <person name="De vries R.P."/>
            <person name="Grigoriev I.V."/>
            <person name="Mortensen U.H."/>
            <person name="Andersen M.R."/>
            <person name="Baker S.E."/>
        </authorList>
    </citation>
    <scope>NUCLEOTIDE SEQUENCE [LARGE SCALE GENOMIC DNA]</scope>
    <source>
        <strain evidence="2 3">CBS 139.54b</strain>
    </source>
</reference>
<gene>
    <name evidence="2" type="ORF">BDQ94DRAFT_153695</name>
</gene>
<proteinExistence type="predicted"/>
<evidence type="ECO:0000256" key="1">
    <source>
        <dbReference type="SAM" id="MobiDB-lite"/>
    </source>
</evidence>
<feature type="region of interest" description="Disordered" evidence="1">
    <location>
        <begin position="51"/>
        <end position="75"/>
    </location>
</feature>
<evidence type="ECO:0000313" key="3">
    <source>
        <dbReference type="Proteomes" id="UP000253729"/>
    </source>
</evidence>